<evidence type="ECO:0000256" key="1">
    <source>
        <dbReference type="SAM" id="Phobius"/>
    </source>
</evidence>
<dbReference type="EMBL" id="ML995823">
    <property type="protein sequence ID" value="KAF2770864.1"/>
    <property type="molecule type" value="Genomic_DNA"/>
</dbReference>
<keyword evidence="1" id="KW-1133">Transmembrane helix</keyword>
<protein>
    <submittedName>
        <fullName evidence="2">Uncharacterized protein</fullName>
    </submittedName>
</protein>
<organism evidence="2 3">
    <name type="scientific">Teratosphaeria nubilosa</name>
    <dbReference type="NCBI Taxonomy" id="161662"/>
    <lineage>
        <taxon>Eukaryota</taxon>
        <taxon>Fungi</taxon>
        <taxon>Dikarya</taxon>
        <taxon>Ascomycota</taxon>
        <taxon>Pezizomycotina</taxon>
        <taxon>Dothideomycetes</taxon>
        <taxon>Dothideomycetidae</taxon>
        <taxon>Mycosphaerellales</taxon>
        <taxon>Teratosphaeriaceae</taxon>
        <taxon>Teratosphaeria</taxon>
    </lineage>
</organism>
<feature type="transmembrane region" description="Helical" evidence="1">
    <location>
        <begin position="16"/>
        <end position="36"/>
    </location>
</feature>
<dbReference type="OrthoDB" id="202415at2759"/>
<sequence>MEKKICVHRYVAGMPLVWKIVIGVGGTLLMVQVFAARKPLQGVNDLSAPVNIPIDAQVNTNPGWQYDWKRDHANYGLSSEQCDAASPDLYSEIDRAAAVWKAKKMTPSSIEFPAIEDQGYKVMGATCRLVKGQLFIVRTRGWRDGGDTRRRLVGALNQIHRALVGALGVGEIFDDVEFTVVLDDKPSWPRDSADRAFWVFTKPTRAGLQTDSTWVVPDFVSRPFSVLIHAGARH</sequence>
<name>A0A6G1LFC4_9PEZI</name>
<keyword evidence="1" id="KW-0472">Membrane</keyword>
<gene>
    <name evidence="2" type="ORF">EJ03DRAFT_350151</name>
</gene>
<accession>A0A6G1LFC4</accession>
<dbReference type="AlphaFoldDB" id="A0A6G1LFC4"/>
<keyword evidence="1" id="KW-0812">Transmembrane</keyword>
<reference evidence="2" key="1">
    <citation type="journal article" date="2020" name="Stud. Mycol.">
        <title>101 Dothideomycetes genomes: a test case for predicting lifestyles and emergence of pathogens.</title>
        <authorList>
            <person name="Haridas S."/>
            <person name="Albert R."/>
            <person name="Binder M."/>
            <person name="Bloem J."/>
            <person name="Labutti K."/>
            <person name="Salamov A."/>
            <person name="Andreopoulos B."/>
            <person name="Baker S."/>
            <person name="Barry K."/>
            <person name="Bills G."/>
            <person name="Bluhm B."/>
            <person name="Cannon C."/>
            <person name="Castanera R."/>
            <person name="Culley D."/>
            <person name="Daum C."/>
            <person name="Ezra D."/>
            <person name="Gonzalez J."/>
            <person name="Henrissat B."/>
            <person name="Kuo A."/>
            <person name="Liang C."/>
            <person name="Lipzen A."/>
            <person name="Lutzoni F."/>
            <person name="Magnuson J."/>
            <person name="Mondo S."/>
            <person name="Nolan M."/>
            <person name="Ohm R."/>
            <person name="Pangilinan J."/>
            <person name="Park H.-J."/>
            <person name="Ramirez L."/>
            <person name="Alfaro M."/>
            <person name="Sun H."/>
            <person name="Tritt A."/>
            <person name="Yoshinaga Y."/>
            <person name="Zwiers L.-H."/>
            <person name="Turgeon B."/>
            <person name="Goodwin S."/>
            <person name="Spatafora J."/>
            <person name="Crous P."/>
            <person name="Grigoriev I."/>
        </authorList>
    </citation>
    <scope>NUCLEOTIDE SEQUENCE</scope>
    <source>
        <strain evidence="2">CBS 116005</strain>
    </source>
</reference>
<keyword evidence="3" id="KW-1185">Reference proteome</keyword>
<dbReference type="Proteomes" id="UP000799436">
    <property type="component" value="Unassembled WGS sequence"/>
</dbReference>
<evidence type="ECO:0000313" key="3">
    <source>
        <dbReference type="Proteomes" id="UP000799436"/>
    </source>
</evidence>
<proteinExistence type="predicted"/>
<evidence type="ECO:0000313" key="2">
    <source>
        <dbReference type="EMBL" id="KAF2770864.1"/>
    </source>
</evidence>